<evidence type="ECO:0000259" key="3">
    <source>
        <dbReference type="Pfam" id="PF03816"/>
    </source>
</evidence>
<keyword evidence="2" id="KW-0175">Coiled coil</keyword>
<proteinExistence type="inferred from homology"/>
<comment type="caution">
    <text evidence="4">The sequence shown here is derived from an EMBL/GenBank/DDBJ whole genome shotgun (WGS) entry which is preliminary data.</text>
</comment>
<gene>
    <name evidence="4" type="ORF">DW813_03145</name>
</gene>
<dbReference type="Proteomes" id="UP000266391">
    <property type="component" value="Unassembled WGS sequence"/>
</dbReference>
<evidence type="ECO:0000313" key="5">
    <source>
        <dbReference type="Proteomes" id="UP000266391"/>
    </source>
</evidence>
<dbReference type="AlphaFoldDB" id="A0A396AHY4"/>
<name>A0A396AHY4_9FIRM</name>
<feature type="coiled-coil region" evidence="2">
    <location>
        <begin position="52"/>
        <end position="81"/>
    </location>
</feature>
<dbReference type="Pfam" id="PF03816">
    <property type="entry name" value="LytR_cpsA_psr"/>
    <property type="match status" value="1"/>
</dbReference>
<dbReference type="EMBL" id="QSIQ01000003">
    <property type="protein sequence ID" value="RHD05351.1"/>
    <property type="molecule type" value="Genomic_DNA"/>
</dbReference>
<dbReference type="InterPro" id="IPR050922">
    <property type="entry name" value="LytR/CpsA/Psr_CW_biosynth"/>
</dbReference>
<comment type="similarity">
    <text evidence="1">Belongs to the LytR/CpsA/Psr (LCP) family.</text>
</comment>
<reference evidence="4 5" key="1">
    <citation type="submission" date="2018-08" db="EMBL/GenBank/DDBJ databases">
        <title>A genome reference for cultivated species of the human gut microbiota.</title>
        <authorList>
            <person name="Zou Y."/>
            <person name="Xue W."/>
            <person name="Luo G."/>
        </authorList>
    </citation>
    <scope>NUCLEOTIDE SEQUENCE [LARGE SCALE GENOMIC DNA]</scope>
    <source>
        <strain evidence="4 5">AM32-8LB</strain>
    </source>
</reference>
<evidence type="ECO:0000256" key="2">
    <source>
        <dbReference type="SAM" id="Coils"/>
    </source>
</evidence>
<evidence type="ECO:0000313" key="4">
    <source>
        <dbReference type="EMBL" id="RHD05351.1"/>
    </source>
</evidence>
<organism evidence="4 5">
    <name type="scientific">Roseburia inulinivorans</name>
    <dbReference type="NCBI Taxonomy" id="360807"/>
    <lineage>
        <taxon>Bacteria</taxon>
        <taxon>Bacillati</taxon>
        <taxon>Bacillota</taxon>
        <taxon>Clostridia</taxon>
        <taxon>Lachnospirales</taxon>
        <taxon>Lachnospiraceae</taxon>
        <taxon>Roseburia</taxon>
    </lineage>
</organism>
<sequence length="342" mass="38628">MLYLLYSTLLEAQMKKINQTNLKRRISLMLLITIFLMSSLVVGCGKKNVNTVSTKEDALVEETEESEKIEQETEIVQTENEEKKNLGTFVLYFSGIDVWGWTDTKSRSDVNIIAAVNTETRHVQLINTPRDYFVEMPISNGAKDKLTHAGLYGVENSVGTLEKLYDVDIDYYLRVNFSGFEAIIDTLGGVDVYSEYDFTVDPIKHYTEGYNHLTGLEALAFVRERHAFASGDNQRGRNQMAMLQALIKKVCSIEFLENYNEVMDELTDMYRTNIPDELLKDLVFNQLMDGTEWTVDIYSVTGSGGSEKTYSAPNSAAYVMIPNDNDVAQAKSLIEAVLNETP</sequence>
<dbReference type="Gene3D" id="3.40.630.190">
    <property type="entry name" value="LCP protein"/>
    <property type="match status" value="1"/>
</dbReference>
<evidence type="ECO:0000256" key="1">
    <source>
        <dbReference type="ARBA" id="ARBA00006068"/>
    </source>
</evidence>
<dbReference type="NCBIfam" id="TIGR00350">
    <property type="entry name" value="lytR_cpsA_psr"/>
    <property type="match status" value="1"/>
</dbReference>
<protein>
    <recommendedName>
        <fullName evidence="3">Cell envelope-related transcriptional attenuator domain-containing protein</fullName>
    </recommendedName>
</protein>
<feature type="domain" description="Cell envelope-related transcriptional attenuator" evidence="3">
    <location>
        <begin position="107"/>
        <end position="250"/>
    </location>
</feature>
<dbReference type="PANTHER" id="PTHR33392">
    <property type="entry name" value="POLYISOPRENYL-TEICHOIC ACID--PEPTIDOGLYCAN TEICHOIC ACID TRANSFERASE TAGU"/>
    <property type="match status" value="1"/>
</dbReference>
<accession>A0A396AHY4</accession>
<dbReference type="PANTHER" id="PTHR33392:SF6">
    <property type="entry name" value="POLYISOPRENYL-TEICHOIC ACID--PEPTIDOGLYCAN TEICHOIC ACID TRANSFERASE TAGU"/>
    <property type="match status" value="1"/>
</dbReference>
<dbReference type="InterPro" id="IPR004474">
    <property type="entry name" value="LytR_CpsA_psr"/>
</dbReference>